<keyword evidence="1" id="KW-1133">Transmembrane helix</keyword>
<dbReference type="PANTHER" id="PTHR24092:SF190">
    <property type="entry name" value="PHOSPHOLIPID-TRANSPORTING ATPASE"/>
    <property type="match status" value="1"/>
</dbReference>
<dbReference type="GO" id="GO:0140326">
    <property type="term" value="F:ATPase-coupled intramembrane lipid transporter activity"/>
    <property type="evidence" value="ECO:0007669"/>
    <property type="project" value="TreeGrafter"/>
</dbReference>
<dbReference type="PANTHER" id="PTHR24092">
    <property type="entry name" value="PROBABLE PHOSPHOLIPID-TRANSPORTING ATPASE"/>
    <property type="match status" value="1"/>
</dbReference>
<dbReference type="STRING" id="387005.A0A183HRT5"/>
<evidence type="ECO:0000256" key="1">
    <source>
        <dbReference type="SAM" id="Phobius"/>
    </source>
</evidence>
<dbReference type="GO" id="GO:0005886">
    <property type="term" value="C:plasma membrane"/>
    <property type="evidence" value="ECO:0007669"/>
    <property type="project" value="TreeGrafter"/>
</dbReference>
<accession>A0A183HRT5</accession>
<proteinExistence type="predicted"/>
<dbReference type="EMBL" id="UZAJ01013333">
    <property type="protein sequence ID" value="VDO66605.1"/>
    <property type="molecule type" value="Genomic_DNA"/>
</dbReference>
<organism evidence="4">
    <name type="scientific">Onchocerca flexuosa</name>
    <dbReference type="NCBI Taxonomy" id="387005"/>
    <lineage>
        <taxon>Eukaryota</taxon>
        <taxon>Metazoa</taxon>
        <taxon>Ecdysozoa</taxon>
        <taxon>Nematoda</taxon>
        <taxon>Chromadorea</taxon>
        <taxon>Rhabditida</taxon>
        <taxon>Spirurina</taxon>
        <taxon>Spiruromorpha</taxon>
        <taxon>Filarioidea</taxon>
        <taxon>Onchocercidae</taxon>
        <taxon>Onchocerca</taxon>
    </lineage>
</organism>
<sequence length="128" mass="14933">MSLFGLFSCQSSTNLGRKRDERRSNQFAASIQERVLRANNREFNEQFKYALIPWISSIAWYSTAIPLFVVLVFSAVKDVYDDIQRHQSDKQVNNRVSYVVRNGHLIAEKWMNVKVGDIIRMENDQFVA</sequence>
<dbReference type="AlphaFoldDB" id="A0A183HRT5"/>
<dbReference type="WBParaSite" id="OFLC_0001019601-mRNA-1">
    <property type="protein sequence ID" value="OFLC_0001019601-mRNA-1"/>
    <property type="gene ID" value="OFLC_0001019601"/>
</dbReference>
<gene>
    <name evidence="2" type="ORF">OFLC_LOCUS10197</name>
</gene>
<keyword evidence="1" id="KW-0812">Transmembrane</keyword>
<reference evidence="2 3" key="2">
    <citation type="submission" date="2018-11" db="EMBL/GenBank/DDBJ databases">
        <authorList>
            <consortium name="Pathogen Informatics"/>
        </authorList>
    </citation>
    <scope>NUCLEOTIDE SEQUENCE [LARGE SCALE GENOMIC DNA]</scope>
</reference>
<evidence type="ECO:0000313" key="3">
    <source>
        <dbReference type="Proteomes" id="UP000267606"/>
    </source>
</evidence>
<evidence type="ECO:0000313" key="2">
    <source>
        <dbReference type="EMBL" id="VDO66605.1"/>
    </source>
</evidence>
<name>A0A183HRT5_9BILA</name>
<dbReference type="GO" id="GO:0045332">
    <property type="term" value="P:phospholipid translocation"/>
    <property type="evidence" value="ECO:0007669"/>
    <property type="project" value="TreeGrafter"/>
</dbReference>
<reference evidence="4" key="1">
    <citation type="submission" date="2016-06" db="UniProtKB">
        <authorList>
            <consortium name="WormBaseParasite"/>
        </authorList>
    </citation>
    <scope>IDENTIFICATION</scope>
</reference>
<evidence type="ECO:0000313" key="4">
    <source>
        <dbReference type="WBParaSite" id="OFLC_0001019601-mRNA-1"/>
    </source>
</evidence>
<dbReference type="GO" id="GO:0007030">
    <property type="term" value="P:Golgi organization"/>
    <property type="evidence" value="ECO:0007669"/>
    <property type="project" value="TreeGrafter"/>
</dbReference>
<dbReference type="GO" id="GO:0005802">
    <property type="term" value="C:trans-Golgi network"/>
    <property type="evidence" value="ECO:0007669"/>
    <property type="project" value="TreeGrafter"/>
</dbReference>
<keyword evidence="3" id="KW-1185">Reference proteome</keyword>
<feature type="transmembrane region" description="Helical" evidence="1">
    <location>
        <begin position="51"/>
        <end position="76"/>
    </location>
</feature>
<keyword evidence="1" id="KW-0472">Membrane</keyword>
<protein>
    <submittedName>
        <fullName evidence="4">PhoLip_ATPase_N domain-containing protein</fullName>
    </submittedName>
</protein>
<dbReference type="InterPro" id="IPR023298">
    <property type="entry name" value="ATPase_P-typ_TM_dom_sf"/>
</dbReference>
<dbReference type="Proteomes" id="UP000267606">
    <property type="component" value="Unassembled WGS sequence"/>
</dbReference>
<dbReference type="SUPFAM" id="SSF81665">
    <property type="entry name" value="Calcium ATPase, transmembrane domain M"/>
    <property type="match status" value="1"/>
</dbReference>